<accession>A0A6J7M504</accession>
<sequence>MRAVDRYSRLQALGKPVVTTGEAAAVWRTSLPTAAGALARLANSGLLVKIRHGIFQIGAETPDPAVLLPVLTNPYPSYISGWSALSRHGMIEQIPRDVFATSLDRAKTVETRFGRYEIHHIHPDLFGGFEGGSGIRAGLATPAKALFDIVYLLSTRNGQVTLPELELPSDFNTSELRGWIESVPSARLRTMTADNIARLIGTAASLID</sequence>
<evidence type="ECO:0000313" key="2">
    <source>
        <dbReference type="EMBL" id="CAB4974875.1"/>
    </source>
</evidence>
<evidence type="ECO:0000313" key="1">
    <source>
        <dbReference type="EMBL" id="CAB4801667.1"/>
    </source>
</evidence>
<organism evidence="2">
    <name type="scientific">freshwater metagenome</name>
    <dbReference type="NCBI Taxonomy" id="449393"/>
    <lineage>
        <taxon>unclassified sequences</taxon>
        <taxon>metagenomes</taxon>
        <taxon>ecological metagenomes</taxon>
    </lineage>
</organism>
<protein>
    <submittedName>
        <fullName evidence="2">Unannotated protein</fullName>
    </submittedName>
</protein>
<dbReference type="EMBL" id="CAFBOG010000046">
    <property type="protein sequence ID" value="CAB4974875.1"/>
    <property type="molecule type" value="Genomic_DNA"/>
</dbReference>
<dbReference type="EMBL" id="CAFAAQ010000037">
    <property type="protein sequence ID" value="CAB4801667.1"/>
    <property type="molecule type" value="Genomic_DNA"/>
</dbReference>
<gene>
    <name evidence="1" type="ORF">UFOPK3046_00603</name>
    <name evidence="2" type="ORF">UFOPK3914_00677</name>
    <name evidence="3" type="ORF">UFOPK4354_01169</name>
</gene>
<proteinExistence type="predicted"/>
<dbReference type="AlphaFoldDB" id="A0A6J7M504"/>
<reference evidence="2" key="1">
    <citation type="submission" date="2020-05" db="EMBL/GenBank/DDBJ databases">
        <authorList>
            <person name="Chiriac C."/>
            <person name="Salcher M."/>
            <person name="Ghai R."/>
            <person name="Kavagutti S V."/>
        </authorList>
    </citation>
    <scope>NUCLEOTIDE SEQUENCE</scope>
</reference>
<dbReference type="EMBL" id="CAFBQW010000127">
    <property type="protein sequence ID" value="CAB5067275.1"/>
    <property type="molecule type" value="Genomic_DNA"/>
</dbReference>
<evidence type="ECO:0000313" key="3">
    <source>
        <dbReference type="EMBL" id="CAB5067275.1"/>
    </source>
</evidence>
<name>A0A6J7M504_9ZZZZ</name>